<dbReference type="EMBL" id="RQEV01000012">
    <property type="protein sequence ID" value="TGK17533.1"/>
    <property type="molecule type" value="Genomic_DNA"/>
</dbReference>
<reference evidence="2" key="1">
    <citation type="journal article" date="2019" name="PLoS Negl. Trop. Dis.">
        <title>Revisiting the worldwide diversity of Leptospira species in the environment.</title>
        <authorList>
            <person name="Vincent A.T."/>
            <person name="Schiettekatte O."/>
            <person name="Bourhy P."/>
            <person name="Veyrier F.J."/>
            <person name="Picardeau M."/>
        </authorList>
    </citation>
    <scope>NUCLEOTIDE SEQUENCE [LARGE SCALE GENOMIC DNA]</scope>
    <source>
        <strain evidence="2">SCS5</strain>
    </source>
</reference>
<keyword evidence="3" id="KW-1185">Reference proteome</keyword>
<evidence type="ECO:0000313" key="2">
    <source>
        <dbReference type="EMBL" id="TGK17533.1"/>
    </source>
</evidence>
<name>A0A4R9GPK7_9LEPT</name>
<protein>
    <submittedName>
        <fullName evidence="2">Uncharacterized protein</fullName>
    </submittedName>
</protein>
<keyword evidence="1" id="KW-0812">Transmembrane</keyword>
<keyword evidence="1" id="KW-1133">Transmembrane helix</keyword>
<dbReference type="AlphaFoldDB" id="A0A4R9GPK7"/>
<keyword evidence="1" id="KW-0472">Membrane</keyword>
<organism evidence="2 3">
    <name type="scientific">Leptospira fluminis</name>
    <dbReference type="NCBI Taxonomy" id="2484979"/>
    <lineage>
        <taxon>Bacteria</taxon>
        <taxon>Pseudomonadati</taxon>
        <taxon>Spirochaetota</taxon>
        <taxon>Spirochaetia</taxon>
        <taxon>Leptospirales</taxon>
        <taxon>Leptospiraceae</taxon>
        <taxon>Leptospira</taxon>
    </lineage>
</organism>
<evidence type="ECO:0000313" key="3">
    <source>
        <dbReference type="Proteomes" id="UP000297855"/>
    </source>
</evidence>
<comment type="caution">
    <text evidence="2">The sequence shown here is derived from an EMBL/GenBank/DDBJ whole genome shotgun (WGS) entry which is preliminary data.</text>
</comment>
<gene>
    <name evidence="2" type="ORF">EHO61_14240</name>
</gene>
<feature type="transmembrane region" description="Helical" evidence="1">
    <location>
        <begin position="6"/>
        <end position="27"/>
    </location>
</feature>
<accession>A0A4R9GPK7</accession>
<proteinExistence type="predicted"/>
<sequence>MDIFGIAYSLIPSFQTLLIALIPYFFVTRNARSKENTKNRIEKLSELSANLGPIEDQLNHFIGMAGGVDIEYFDQRILDLYNPVRKAYHKARPFLSKTFRDTFGSFSKKIMMIGSEYKNAQMAIMRAPSEYQKHWDNATKFLPQKSLEELQSLFKEISKILK</sequence>
<dbReference type="Proteomes" id="UP000297855">
    <property type="component" value="Unassembled WGS sequence"/>
</dbReference>
<dbReference type="RefSeq" id="WP_135814204.1">
    <property type="nucleotide sequence ID" value="NZ_RQEV01000012.1"/>
</dbReference>
<evidence type="ECO:0000256" key="1">
    <source>
        <dbReference type="SAM" id="Phobius"/>
    </source>
</evidence>